<keyword evidence="3" id="KW-1185">Reference proteome</keyword>
<feature type="region of interest" description="Disordered" evidence="1">
    <location>
        <begin position="88"/>
        <end position="143"/>
    </location>
</feature>
<dbReference type="EMBL" id="KN822008">
    <property type="protein sequence ID" value="KIM68708.1"/>
    <property type="molecule type" value="Genomic_DNA"/>
</dbReference>
<dbReference type="OrthoDB" id="3269047at2759"/>
<feature type="compositionally biased region" description="Low complexity" evidence="1">
    <location>
        <begin position="213"/>
        <end position="223"/>
    </location>
</feature>
<evidence type="ECO:0000256" key="1">
    <source>
        <dbReference type="SAM" id="MobiDB-lite"/>
    </source>
</evidence>
<feature type="compositionally biased region" description="Polar residues" evidence="1">
    <location>
        <begin position="1"/>
        <end position="13"/>
    </location>
</feature>
<sequence>MSSAPTTTTTNLQELPPKVPSKQANYRASKVERELAQGLVRRPPAAKQPPSQDQDYTKKVPHRPGKPIIDWFQRKLAGTVRTRRVREENSLMLHAQQQSGTGRLGTPAASRPSGRSVSSPLPHGVPVSSQKHGTGVGRRALAPSISHRRTISLNDTDTDNLFIPSGDDDTVDNATRCSSLARDSMWSPASALEADEDASLRPLPPRTPPSPSPSHSSSSYLSNPRTFRSIAASTKPTTVLSIDLPPAGIGHIAQVPPTPTQLAPRYSPHGRSSSTGTTGGPTVGTSITFSALPPSPQSPSGTQPNFGSPSSTTGLQGAALNGLQAPLHTAHHPRNNPRPWSPPSDNASVITLASSAFAIPGPRMTMGSMGSTVLSGAFGGGDSISHLGGSAMGDNEGENLSQFVLGDDDRLDVDGERDADASLRALRPRSSRRGSWESEVSGWSARVLGTGAGISTGSKSLWTSNSIKTGEPLGLEDDVDQKEEGIEELGEGAAQESLEQKGRGHVNVHDEIEQESKGEKSVRQQDPIDINEAPAEYMLTLGRSRGQTLVAASSNTLPSAF</sequence>
<protein>
    <submittedName>
        <fullName evidence="2">Uncharacterized protein</fullName>
    </submittedName>
</protein>
<feature type="region of interest" description="Disordered" evidence="1">
    <location>
        <begin position="482"/>
        <end position="527"/>
    </location>
</feature>
<feature type="compositionally biased region" description="Low complexity" evidence="1">
    <location>
        <begin position="267"/>
        <end position="276"/>
    </location>
</feature>
<reference evidence="2 3" key="1">
    <citation type="submission" date="2014-04" db="EMBL/GenBank/DDBJ databases">
        <authorList>
            <consortium name="DOE Joint Genome Institute"/>
            <person name="Kuo A."/>
            <person name="Kohler A."/>
            <person name="Nagy L.G."/>
            <person name="Floudas D."/>
            <person name="Copeland A."/>
            <person name="Barry K.W."/>
            <person name="Cichocki N."/>
            <person name="Veneault-Fourrey C."/>
            <person name="LaButti K."/>
            <person name="Lindquist E.A."/>
            <person name="Lipzen A."/>
            <person name="Lundell T."/>
            <person name="Morin E."/>
            <person name="Murat C."/>
            <person name="Sun H."/>
            <person name="Tunlid A."/>
            <person name="Henrissat B."/>
            <person name="Grigoriev I.V."/>
            <person name="Hibbett D.S."/>
            <person name="Martin F."/>
            <person name="Nordberg H.P."/>
            <person name="Cantor M.N."/>
            <person name="Hua S.X."/>
        </authorList>
    </citation>
    <scope>NUCLEOTIDE SEQUENCE [LARGE SCALE GENOMIC DNA]</scope>
    <source>
        <strain evidence="2 3">Foug A</strain>
    </source>
</reference>
<organism evidence="2 3">
    <name type="scientific">Scleroderma citrinum Foug A</name>
    <dbReference type="NCBI Taxonomy" id="1036808"/>
    <lineage>
        <taxon>Eukaryota</taxon>
        <taxon>Fungi</taxon>
        <taxon>Dikarya</taxon>
        <taxon>Basidiomycota</taxon>
        <taxon>Agaricomycotina</taxon>
        <taxon>Agaricomycetes</taxon>
        <taxon>Agaricomycetidae</taxon>
        <taxon>Boletales</taxon>
        <taxon>Sclerodermatineae</taxon>
        <taxon>Sclerodermataceae</taxon>
        <taxon>Scleroderma</taxon>
    </lineage>
</organism>
<dbReference type="HOGENOM" id="CLU_025278_0_0_1"/>
<feature type="region of interest" description="Disordered" evidence="1">
    <location>
        <begin position="1"/>
        <end position="68"/>
    </location>
</feature>
<feature type="region of interest" description="Disordered" evidence="1">
    <location>
        <begin position="250"/>
        <end position="317"/>
    </location>
</feature>
<evidence type="ECO:0000313" key="2">
    <source>
        <dbReference type="EMBL" id="KIM68708.1"/>
    </source>
</evidence>
<feature type="compositionally biased region" description="Polar residues" evidence="1">
    <location>
        <begin position="301"/>
        <end position="315"/>
    </location>
</feature>
<accession>A0A0C3A4V3</accession>
<dbReference type="AlphaFoldDB" id="A0A0C3A4V3"/>
<evidence type="ECO:0000313" key="3">
    <source>
        <dbReference type="Proteomes" id="UP000053989"/>
    </source>
</evidence>
<feature type="region of interest" description="Disordered" evidence="1">
    <location>
        <begin position="181"/>
        <end position="223"/>
    </location>
</feature>
<feature type="compositionally biased region" description="Pro residues" evidence="1">
    <location>
        <begin position="202"/>
        <end position="212"/>
    </location>
</feature>
<name>A0A0C3A4V3_9AGAM</name>
<dbReference type="InParanoid" id="A0A0C3A4V3"/>
<feature type="compositionally biased region" description="Basic and acidic residues" evidence="1">
    <location>
        <begin position="498"/>
        <end position="523"/>
    </location>
</feature>
<gene>
    <name evidence="2" type="ORF">SCLCIDRAFT_1208906</name>
</gene>
<proteinExistence type="predicted"/>
<dbReference type="Proteomes" id="UP000053989">
    <property type="component" value="Unassembled WGS sequence"/>
</dbReference>
<reference evidence="3" key="2">
    <citation type="submission" date="2015-01" db="EMBL/GenBank/DDBJ databases">
        <title>Evolutionary Origins and Diversification of the Mycorrhizal Mutualists.</title>
        <authorList>
            <consortium name="DOE Joint Genome Institute"/>
            <consortium name="Mycorrhizal Genomics Consortium"/>
            <person name="Kohler A."/>
            <person name="Kuo A."/>
            <person name="Nagy L.G."/>
            <person name="Floudas D."/>
            <person name="Copeland A."/>
            <person name="Barry K.W."/>
            <person name="Cichocki N."/>
            <person name="Veneault-Fourrey C."/>
            <person name="LaButti K."/>
            <person name="Lindquist E.A."/>
            <person name="Lipzen A."/>
            <person name="Lundell T."/>
            <person name="Morin E."/>
            <person name="Murat C."/>
            <person name="Riley R."/>
            <person name="Ohm R."/>
            <person name="Sun H."/>
            <person name="Tunlid A."/>
            <person name="Henrissat B."/>
            <person name="Grigoriev I.V."/>
            <person name="Hibbett D.S."/>
            <person name="Martin F."/>
        </authorList>
    </citation>
    <scope>NUCLEOTIDE SEQUENCE [LARGE SCALE GENOMIC DNA]</scope>
    <source>
        <strain evidence="3">Foug A</strain>
    </source>
</reference>